<evidence type="ECO:0000256" key="2">
    <source>
        <dbReference type="RuleBase" id="RU367091"/>
    </source>
</evidence>
<keyword evidence="2" id="KW-0256">Endoplasmic reticulum</keyword>
<comment type="similarity">
    <text evidence="2">Belongs to the EMC2 family.</text>
</comment>
<protein>
    <recommendedName>
        <fullName evidence="2">ER membrane protein complex subunit 2</fullName>
    </recommendedName>
</protein>
<evidence type="ECO:0000256" key="1">
    <source>
        <dbReference type="ARBA" id="ARBA00022803"/>
    </source>
</evidence>
<accession>A0A146F4A4</accession>
<organism evidence="3 4">
    <name type="scientific">Aspergillus kawachii</name>
    <name type="common">White koji mold</name>
    <name type="synonym">Aspergillus awamori var. kawachi</name>
    <dbReference type="NCBI Taxonomy" id="1069201"/>
    <lineage>
        <taxon>Eukaryota</taxon>
        <taxon>Fungi</taxon>
        <taxon>Dikarya</taxon>
        <taxon>Ascomycota</taxon>
        <taxon>Pezizomycotina</taxon>
        <taxon>Eurotiomycetes</taxon>
        <taxon>Eurotiomycetidae</taxon>
        <taxon>Eurotiales</taxon>
        <taxon>Aspergillaceae</taxon>
        <taxon>Aspergillus</taxon>
        <taxon>Aspergillus subgen. Circumdati</taxon>
    </lineage>
</organism>
<evidence type="ECO:0000313" key="3">
    <source>
        <dbReference type="EMBL" id="GAT20531.1"/>
    </source>
</evidence>
<keyword evidence="1" id="KW-0802">TPR repeat</keyword>
<dbReference type="GO" id="GO:0072546">
    <property type="term" value="C:EMC complex"/>
    <property type="evidence" value="ECO:0007669"/>
    <property type="project" value="UniProtKB-UniRule"/>
</dbReference>
<reference evidence="4" key="2">
    <citation type="submission" date="2016-02" db="EMBL/GenBank/DDBJ databases">
        <title>Genome sequencing of Aspergillus luchuensis NBRC 4314.</title>
        <authorList>
            <person name="Yamada O."/>
        </authorList>
    </citation>
    <scope>NUCLEOTIDE SEQUENCE [LARGE SCALE GENOMIC DNA]</scope>
    <source>
        <strain evidence="4">RIB 2604</strain>
    </source>
</reference>
<comment type="function">
    <text evidence="2">Part of the endoplasmic reticulum membrane protein complex (EMC) that enables the energy-independent insertion into endoplasmic reticulum membranes of newly synthesized membrane proteins.</text>
</comment>
<dbReference type="PANTHER" id="PTHR12760">
    <property type="entry name" value="TETRATRICOPEPTIDE REPEAT PROTEIN"/>
    <property type="match status" value="1"/>
</dbReference>
<keyword evidence="2" id="KW-0472">Membrane</keyword>
<sequence length="198" mass="22056">MQTTPEPHLANGSNLITTFHLAQKAPLILKRQSSSVETVASSPVRGIENYGVVEQLLFSCLQSGDDKSALLCTEQLAARFGMTDERIIGLRGMYEEAVAENPTRLEECLQTYDLALSENPATSLLGRKRRLMDHSRDSSPAQASHLTDKLLDELTLFARSRLDEIVRSRSSDHQAWKDNQGELIAAKELLHRLDESPL</sequence>
<comment type="subunit">
    <text evidence="2">Component of the ER membrane protein complex (EMC).</text>
</comment>
<proteinExistence type="inferred from homology"/>
<evidence type="ECO:0000313" key="4">
    <source>
        <dbReference type="Proteomes" id="UP000075230"/>
    </source>
</evidence>
<dbReference type="Proteomes" id="UP000075230">
    <property type="component" value="Unassembled WGS sequence"/>
</dbReference>
<dbReference type="AlphaFoldDB" id="A0A146F4A4"/>
<dbReference type="InterPro" id="IPR039856">
    <property type="entry name" value="EMC2-like"/>
</dbReference>
<name>A0A146F4A4_ASPKA</name>
<comment type="subcellular location">
    <subcellularLocation>
        <location evidence="2">Endoplasmic reticulum membrane</location>
        <topology evidence="2">Peripheral membrane protein</topology>
        <orientation evidence="2">Cytoplasmic side</orientation>
    </subcellularLocation>
</comment>
<comment type="caution">
    <text evidence="3">The sequence shown here is derived from an EMBL/GenBank/DDBJ whole genome shotgun (WGS) entry which is preliminary data.</text>
</comment>
<dbReference type="VEuPathDB" id="FungiDB:ASPFODRAFT_65770"/>
<reference evidence="3 4" key="1">
    <citation type="journal article" date="2016" name="DNA Res.">
        <title>Genome sequence of Aspergillus luchuensis NBRC 4314.</title>
        <authorList>
            <person name="Yamada O."/>
            <person name="Machida M."/>
            <person name="Hosoyama A."/>
            <person name="Goto M."/>
            <person name="Takahashi T."/>
            <person name="Futagami T."/>
            <person name="Yamagata Y."/>
            <person name="Takeuchi M."/>
            <person name="Kobayashi T."/>
            <person name="Koike H."/>
            <person name="Abe K."/>
            <person name="Asai K."/>
            <person name="Arita M."/>
            <person name="Fujita N."/>
            <person name="Fukuda K."/>
            <person name="Higa K."/>
            <person name="Horikawa H."/>
            <person name="Ishikawa T."/>
            <person name="Jinno K."/>
            <person name="Kato Y."/>
            <person name="Kirimura K."/>
            <person name="Mizutani O."/>
            <person name="Nakasone K."/>
            <person name="Sano M."/>
            <person name="Shiraishi Y."/>
            <person name="Tsukahara M."/>
            <person name="Gomi K."/>
        </authorList>
    </citation>
    <scope>NUCLEOTIDE SEQUENCE [LARGE SCALE GENOMIC DNA]</scope>
    <source>
        <strain evidence="3 4">RIB 2604</strain>
    </source>
</reference>
<dbReference type="EMBL" id="BCWF01000007">
    <property type="protein sequence ID" value="GAT20531.1"/>
    <property type="molecule type" value="Genomic_DNA"/>
</dbReference>
<gene>
    <name evidence="3" type="ORF">RIB2604_00702160</name>
</gene>